<dbReference type="Pfam" id="PF00753">
    <property type="entry name" value="Lactamase_B"/>
    <property type="match status" value="1"/>
</dbReference>
<dbReference type="PANTHER" id="PTHR36839:SF1">
    <property type="entry name" value="METALLO-BETA-LACTAMASE FAMILY PROTEIN (AFU_ORTHOLOGUE AFUA_5G12770)"/>
    <property type="match status" value="1"/>
</dbReference>
<dbReference type="EMBL" id="FNQB01000002">
    <property type="protein sequence ID" value="SDZ35297.1"/>
    <property type="molecule type" value="Genomic_DNA"/>
</dbReference>
<proteinExistence type="predicted"/>
<organism evidence="2 3">
    <name type="scientific">Asanoa ishikariensis</name>
    <dbReference type="NCBI Taxonomy" id="137265"/>
    <lineage>
        <taxon>Bacteria</taxon>
        <taxon>Bacillati</taxon>
        <taxon>Actinomycetota</taxon>
        <taxon>Actinomycetes</taxon>
        <taxon>Micromonosporales</taxon>
        <taxon>Micromonosporaceae</taxon>
        <taxon>Asanoa</taxon>
    </lineage>
</organism>
<protein>
    <recommendedName>
        <fullName evidence="1">Metallo-beta-lactamase domain-containing protein</fullName>
    </recommendedName>
</protein>
<gene>
    <name evidence="2" type="ORF">SAMN05421684_4797</name>
</gene>
<feature type="domain" description="Metallo-beta-lactamase" evidence="1">
    <location>
        <begin position="75"/>
        <end position="243"/>
    </location>
</feature>
<accession>A0A1H3SC57</accession>
<dbReference type="SUPFAM" id="SSF56281">
    <property type="entry name" value="Metallo-hydrolase/oxidoreductase"/>
    <property type="match status" value="1"/>
</dbReference>
<dbReference type="RefSeq" id="WP_090796946.1">
    <property type="nucleotide sequence ID" value="NZ_BOND01000035.1"/>
</dbReference>
<dbReference type="SMART" id="SM00849">
    <property type="entry name" value="Lactamase_B"/>
    <property type="match status" value="1"/>
</dbReference>
<dbReference type="Proteomes" id="UP000199632">
    <property type="component" value="Unassembled WGS sequence"/>
</dbReference>
<evidence type="ECO:0000313" key="3">
    <source>
        <dbReference type="Proteomes" id="UP000199632"/>
    </source>
</evidence>
<evidence type="ECO:0000313" key="2">
    <source>
        <dbReference type="EMBL" id="SDZ35297.1"/>
    </source>
</evidence>
<keyword evidence="3" id="KW-1185">Reference proteome</keyword>
<dbReference type="OrthoDB" id="2373347at2"/>
<name>A0A1H3SC57_9ACTN</name>
<dbReference type="STRING" id="137265.SAMN05421684_4797"/>
<reference evidence="3" key="1">
    <citation type="submission" date="2016-10" db="EMBL/GenBank/DDBJ databases">
        <authorList>
            <person name="Varghese N."/>
            <person name="Submissions S."/>
        </authorList>
    </citation>
    <scope>NUCLEOTIDE SEQUENCE [LARGE SCALE GENOMIC DNA]</scope>
    <source>
        <strain evidence="3">DSM 44718</strain>
    </source>
</reference>
<sequence length="275" mass="29955">MDRHHPICRTCGVQRASDADRTVCPVCADERQYVGWGGQRWVSITELHAEGFRGVVRQESPGLWGVGVEPSVCIGQRALVVPGPGGNVLFDCVPYVDDETVAAVERVGGLAAIALSHPHFYGSMVEWSKAFGDIPVYVHASDASWVPRSGNIVLWEGERQEILPERTLVNCGIHFPGGSVLHWPGLDGKGALCTGDIFTVVMDRRWVSFMYSYPNLIPEHPDTILRAVSLVDSLPYDTVYGGWWGRVVAGGAKARVRASADRYLARVGASGGRRS</sequence>
<dbReference type="InterPro" id="IPR001279">
    <property type="entry name" value="Metallo-B-lactamas"/>
</dbReference>
<dbReference type="Gene3D" id="3.60.15.10">
    <property type="entry name" value="Ribonuclease Z/Hydroxyacylglutathione hydrolase-like"/>
    <property type="match status" value="1"/>
</dbReference>
<dbReference type="AlphaFoldDB" id="A0A1H3SC57"/>
<evidence type="ECO:0000259" key="1">
    <source>
        <dbReference type="SMART" id="SM00849"/>
    </source>
</evidence>
<dbReference type="InterPro" id="IPR036866">
    <property type="entry name" value="RibonucZ/Hydroxyglut_hydro"/>
</dbReference>
<dbReference type="PANTHER" id="PTHR36839">
    <property type="entry name" value="METALLO-BETA-LACTAMASE FAMILY PROTEIN (AFU_ORTHOLOGUE AFUA_5G12770)"/>
    <property type="match status" value="1"/>
</dbReference>